<dbReference type="SUPFAM" id="SSF56091">
    <property type="entry name" value="DNA ligase/mRNA capping enzyme, catalytic domain"/>
    <property type="match status" value="1"/>
</dbReference>
<sequence length="283" mass="33278">MTMFISPMLLEKREEPFNDKTYLFEPKVDGHRLLFSFIDGKTTLYTRNKNMITHKYPELLTHPFTKSVILDGEVAALNQSDIIDFEEIMIRFSASRSEKIKRLQTEIPVIFVVFDVLYYDGKDVRRLKLEDRKALLDEILPPHPVFQKILSVEGDGKMLYQAIQSSPFREGMVAKKKGTRYESKRSKSWLKIVNYRYDEVFIQGFRKNEFGLLLSFDQEGHQTAGILELGMPREAKSYYFQKIKDIKIKEDERFVYTHPVHCRVKCRNLTHKGLLRSPSFVSF</sequence>
<dbReference type="PANTHER" id="PTHR45674">
    <property type="entry name" value="DNA LIGASE 1/3 FAMILY MEMBER"/>
    <property type="match status" value="1"/>
</dbReference>
<protein>
    <submittedName>
        <fullName evidence="4">ATP-dependent DNA ligase</fullName>
    </submittedName>
</protein>
<dbReference type="RefSeq" id="WP_202653485.1">
    <property type="nucleotide sequence ID" value="NZ_JAESWB010000134.1"/>
</dbReference>
<evidence type="ECO:0000256" key="1">
    <source>
        <dbReference type="ARBA" id="ARBA00007572"/>
    </source>
</evidence>
<dbReference type="InterPro" id="IPR012310">
    <property type="entry name" value="DNA_ligase_ATP-dep_cent"/>
</dbReference>
<proteinExistence type="inferred from homology"/>
<keyword evidence="5" id="KW-1185">Reference proteome</keyword>
<feature type="domain" description="ATP-dependent DNA ligase family profile" evidence="3">
    <location>
        <begin position="102"/>
        <end position="153"/>
    </location>
</feature>
<evidence type="ECO:0000256" key="2">
    <source>
        <dbReference type="ARBA" id="ARBA00022598"/>
    </source>
</evidence>
<evidence type="ECO:0000313" key="5">
    <source>
        <dbReference type="Proteomes" id="UP000623967"/>
    </source>
</evidence>
<accession>A0ABS1TLK7</accession>
<dbReference type="EMBL" id="JAESWB010000134">
    <property type="protein sequence ID" value="MBL4952209.1"/>
    <property type="molecule type" value="Genomic_DNA"/>
</dbReference>
<evidence type="ECO:0000313" key="4">
    <source>
        <dbReference type="EMBL" id="MBL4952209.1"/>
    </source>
</evidence>
<keyword evidence="2 4" id="KW-0436">Ligase</keyword>
<dbReference type="CDD" id="cd07906">
    <property type="entry name" value="Adenylation_DNA_ligase_LigD_LigC"/>
    <property type="match status" value="1"/>
</dbReference>
<organism evidence="4 5">
    <name type="scientific">Neobacillus paridis</name>
    <dbReference type="NCBI Taxonomy" id="2803862"/>
    <lineage>
        <taxon>Bacteria</taxon>
        <taxon>Bacillati</taxon>
        <taxon>Bacillota</taxon>
        <taxon>Bacilli</taxon>
        <taxon>Bacillales</taxon>
        <taxon>Bacillaceae</taxon>
        <taxon>Neobacillus</taxon>
    </lineage>
</organism>
<reference evidence="4 5" key="1">
    <citation type="submission" date="2021-01" db="EMBL/GenBank/DDBJ databases">
        <title>Genome public.</title>
        <authorList>
            <person name="Liu C."/>
            <person name="Sun Q."/>
        </authorList>
    </citation>
    <scope>NUCLEOTIDE SEQUENCE [LARGE SCALE GENOMIC DNA]</scope>
    <source>
        <strain evidence="4 5">YIM B02564</strain>
    </source>
</reference>
<dbReference type="PROSITE" id="PS50160">
    <property type="entry name" value="DNA_LIGASE_A3"/>
    <property type="match status" value="1"/>
</dbReference>
<evidence type="ECO:0000259" key="3">
    <source>
        <dbReference type="PROSITE" id="PS50160"/>
    </source>
</evidence>
<dbReference type="PANTHER" id="PTHR45674:SF4">
    <property type="entry name" value="DNA LIGASE 1"/>
    <property type="match status" value="1"/>
</dbReference>
<dbReference type="GO" id="GO:0016874">
    <property type="term" value="F:ligase activity"/>
    <property type="evidence" value="ECO:0007669"/>
    <property type="project" value="UniProtKB-KW"/>
</dbReference>
<dbReference type="Gene3D" id="3.30.470.30">
    <property type="entry name" value="DNA ligase/mRNA capping enzyme"/>
    <property type="match status" value="1"/>
</dbReference>
<name>A0ABS1TLK7_9BACI</name>
<dbReference type="Proteomes" id="UP000623967">
    <property type="component" value="Unassembled WGS sequence"/>
</dbReference>
<comment type="similarity">
    <text evidence="1">Belongs to the ATP-dependent DNA ligase family.</text>
</comment>
<dbReference type="Pfam" id="PF01068">
    <property type="entry name" value="DNA_ligase_A_M"/>
    <property type="match status" value="1"/>
</dbReference>
<gene>
    <name evidence="4" type="ORF">JK635_08300</name>
</gene>
<dbReference type="InterPro" id="IPR050191">
    <property type="entry name" value="ATP-dep_DNA_ligase"/>
</dbReference>
<comment type="caution">
    <text evidence="4">The sequence shown here is derived from an EMBL/GenBank/DDBJ whole genome shotgun (WGS) entry which is preliminary data.</text>
</comment>